<dbReference type="Pfam" id="PF01926">
    <property type="entry name" value="MMR_HSR1"/>
    <property type="match status" value="1"/>
</dbReference>
<sequence>MNLKLNCSHLIDKTVLPRDGGIASALQSWADCDCDILFYSFYVLNHSVVDFQRAPVITQTLLIGKNEFSDLFVTAILELQSMFEMANYKIAVEDSVDEAPSNKRFILKNGSDEFLLAELYLRHSGGVTHPIILLHVDTLALAMFPLSSWRQLWAKNVYVTVQSGKPCVGGICPYPVSYTFDISYTVNESFTEDKFYTLLWDVAGEVLSDVVKVSEFYCISSSKRSLCFRLCYLSYEIPMCRKAVLEFHQNVLGSTLESILGVCIKFSIPRLIVQWSHCRGPWSIRLLSGDVAAVPLRPKKGKSFKNIAKSMVDYRKVMAVGGNGGDGCISLLRIFSNEFAGPDGGDGGSGGHIVFHATREVRDLAHIPPTIKAEHGEPGQNKNCFGKNAKHTVVKVPVGTVIKNDAGKVVGDLELENTLFVAARGGSGGRGNYYFRTDVNQTPQVAEYGGEGESMTYFLEMRSMADIGLIGFPNAGKSTLLQAISRAKPKVAPYPFTTLRPYIGIVQYSDHTQLAVADLPGLVVDSHKNKGLGVGFLRHAERCSALAMVLDLSEPEPWHQLDALRNELKHFSPELAERPQLIIANKIDLPDSQENYQHLLQRIGDEIIPVSGKTGENLTRLLQRFQAIHTEYIMTKESAIKEIDI</sequence>
<protein>
    <recommendedName>
        <fullName evidence="9">Mitochondrial ribosome-associated GTPase 2</fullName>
    </recommendedName>
</protein>
<dbReference type="InterPro" id="IPR014100">
    <property type="entry name" value="GTP-bd_Obg/CgtA"/>
</dbReference>
<dbReference type="InterPro" id="IPR005121">
    <property type="entry name" value="Fdx_antiC-bd"/>
</dbReference>
<dbReference type="Proteomes" id="UP001075354">
    <property type="component" value="Chromosome 15"/>
</dbReference>
<dbReference type="SUPFAM" id="SSF52540">
    <property type="entry name" value="P-loop containing nucleoside triphosphate hydrolases"/>
    <property type="match status" value="1"/>
</dbReference>
<dbReference type="GO" id="GO:0042254">
    <property type="term" value="P:ribosome biogenesis"/>
    <property type="evidence" value="ECO:0007669"/>
    <property type="project" value="UniProtKB-UniRule"/>
</dbReference>
<comment type="similarity">
    <text evidence="1">Belongs to the TRAFAC class OBG-HflX-like GTPase superfamily. OBG GTPase family.</text>
</comment>
<dbReference type="GO" id="GO:0003924">
    <property type="term" value="F:GTPase activity"/>
    <property type="evidence" value="ECO:0007669"/>
    <property type="project" value="InterPro"/>
</dbReference>
<feature type="domain" description="OBG-type G" evidence="5">
    <location>
        <begin position="465"/>
        <end position="630"/>
    </location>
</feature>
<dbReference type="GO" id="GO:0000287">
    <property type="term" value="F:magnesium ion binding"/>
    <property type="evidence" value="ECO:0007669"/>
    <property type="project" value="InterPro"/>
</dbReference>
<dbReference type="Gene3D" id="3.30.70.380">
    <property type="entry name" value="Ferrodoxin-fold anticodon-binding domain"/>
    <property type="match status" value="1"/>
</dbReference>
<dbReference type="InterPro" id="IPR027417">
    <property type="entry name" value="P-loop_NTPase"/>
</dbReference>
<dbReference type="Gene3D" id="3.40.50.300">
    <property type="entry name" value="P-loop containing nucleotide triphosphate hydrolases"/>
    <property type="match status" value="1"/>
</dbReference>
<dbReference type="InterPro" id="IPR045086">
    <property type="entry name" value="OBG_GTPase"/>
</dbReference>
<dbReference type="NCBIfam" id="TIGR02729">
    <property type="entry name" value="Obg_CgtA"/>
    <property type="match status" value="1"/>
</dbReference>
<dbReference type="PROSITE" id="PS51710">
    <property type="entry name" value="G_OBG"/>
    <property type="match status" value="1"/>
</dbReference>
<dbReference type="NCBIfam" id="TIGR00231">
    <property type="entry name" value="small_GTP"/>
    <property type="match status" value="1"/>
</dbReference>
<organism evidence="7 8">
    <name type="scientific">Megalurothrips usitatus</name>
    <name type="common">bean blossom thrips</name>
    <dbReference type="NCBI Taxonomy" id="439358"/>
    <lineage>
        <taxon>Eukaryota</taxon>
        <taxon>Metazoa</taxon>
        <taxon>Ecdysozoa</taxon>
        <taxon>Arthropoda</taxon>
        <taxon>Hexapoda</taxon>
        <taxon>Insecta</taxon>
        <taxon>Pterygota</taxon>
        <taxon>Neoptera</taxon>
        <taxon>Paraneoptera</taxon>
        <taxon>Thysanoptera</taxon>
        <taxon>Terebrantia</taxon>
        <taxon>Thripoidea</taxon>
        <taxon>Thripidae</taxon>
        <taxon>Megalurothrips</taxon>
    </lineage>
</organism>
<dbReference type="NCBIfam" id="NF008956">
    <property type="entry name" value="PRK12299.1"/>
    <property type="match status" value="1"/>
</dbReference>
<dbReference type="EMBL" id="JAPTSV010000015">
    <property type="protein sequence ID" value="KAJ1519935.1"/>
    <property type="molecule type" value="Genomic_DNA"/>
</dbReference>
<comment type="caution">
    <text evidence="7">The sequence shown here is derived from an EMBL/GenBank/DDBJ whole genome shotgun (WGS) entry which is preliminary data.</text>
</comment>
<dbReference type="InterPro" id="IPR005225">
    <property type="entry name" value="Small_GTP-bd"/>
</dbReference>
<dbReference type="SMART" id="SM00896">
    <property type="entry name" value="FDX-ACB"/>
    <property type="match status" value="1"/>
</dbReference>
<evidence type="ECO:0000256" key="2">
    <source>
        <dbReference type="ARBA" id="ARBA00022517"/>
    </source>
</evidence>
<dbReference type="Pfam" id="PF01018">
    <property type="entry name" value="GTP1_OBG"/>
    <property type="match status" value="1"/>
</dbReference>
<keyword evidence="4" id="KW-0342">GTP-binding</keyword>
<feature type="domain" description="Obg" evidence="6">
    <location>
        <begin position="309"/>
        <end position="464"/>
    </location>
</feature>
<dbReference type="InterPro" id="IPR036690">
    <property type="entry name" value="Fdx_antiC-bd_sf"/>
</dbReference>
<name>A0AAV7X4J0_9NEOP</name>
<dbReference type="AlphaFoldDB" id="A0AAV7X4J0"/>
<proteinExistence type="inferred from homology"/>
<keyword evidence="8" id="KW-1185">Reference proteome</keyword>
<evidence type="ECO:0000259" key="6">
    <source>
        <dbReference type="PROSITE" id="PS51883"/>
    </source>
</evidence>
<dbReference type="InterPro" id="IPR031167">
    <property type="entry name" value="G_OBG"/>
</dbReference>
<dbReference type="SUPFAM" id="SSF82051">
    <property type="entry name" value="Obg GTP-binding protein N-terminal domain"/>
    <property type="match status" value="1"/>
</dbReference>
<evidence type="ECO:0000256" key="4">
    <source>
        <dbReference type="ARBA" id="ARBA00023134"/>
    </source>
</evidence>
<dbReference type="GO" id="GO:0005525">
    <property type="term" value="F:GTP binding"/>
    <property type="evidence" value="ECO:0007669"/>
    <property type="project" value="UniProtKB-KW"/>
</dbReference>
<dbReference type="PANTHER" id="PTHR11702">
    <property type="entry name" value="DEVELOPMENTALLY REGULATED GTP-BINDING PROTEIN-RELATED"/>
    <property type="match status" value="1"/>
</dbReference>
<dbReference type="CDD" id="cd01898">
    <property type="entry name" value="Obg"/>
    <property type="match status" value="1"/>
</dbReference>
<dbReference type="Gene3D" id="2.70.210.12">
    <property type="entry name" value="GTP1/OBG domain"/>
    <property type="match status" value="1"/>
</dbReference>
<dbReference type="PROSITE" id="PS51883">
    <property type="entry name" value="OBG"/>
    <property type="match status" value="1"/>
</dbReference>
<dbReference type="InterPro" id="IPR006073">
    <property type="entry name" value="GTP-bd"/>
</dbReference>
<evidence type="ECO:0000256" key="1">
    <source>
        <dbReference type="ARBA" id="ARBA00007699"/>
    </source>
</evidence>
<dbReference type="PRINTS" id="PR00326">
    <property type="entry name" value="GTP1OBG"/>
</dbReference>
<keyword evidence="2" id="KW-0690">Ribosome biogenesis</keyword>
<dbReference type="PANTHER" id="PTHR11702:SF31">
    <property type="entry name" value="MITOCHONDRIAL RIBOSOME-ASSOCIATED GTPASE 2"/>
    <property type="match status" value="1"/>
</dbReference>
<keyword evidence="3" id="KW-0547">Nucleotide-binding</keyword>
<accession>A0AAV7X4J0</accession>
<evidence type="ECO:0000256" key="3">
    <source>
        <dbReference type="ARBA" id="ARBA00022741"/>
    </source>
</evidence>
<dbReference type="GO" id="GO:0005739">
    <property type="term" value="C:mitochondrion"/>
    <property type="evidence" value="ECO:0007669"/>
    <property type="project" value="TreeGrafter"/>
</dbReference>
<dbReference type="SUPFAM" id="SSF54991">
    <property type="entry name" value="Anticodon-binding domain of PheRS"/>
    <property type="match status" value="1"/>
</dbReference>
<evidence type="ECO:0000313" key="7">
    <source>
        <dbReference type="EMBL" id="KAJ1519935.1"/>
    </source>
</evidence>
<evidence type="ECO:0000313" key="8">
    <source>
        <dbReference type="Proteomes" id="UP001075354"/>
    </source>
</evidence>
<evidence type="ECO:0008006" key="9">
    <source>
        <dbReference type="Google" id="ProtNLM"/>
    </source>
</evidence>
<gene>
    <name evidence="7" type="ORF">ONE63_004170</name>
</gene>
<reference evidence="7" key="1">
    <citation type="submission" date="2022-12" db="EMBL/GenBank/DDBJ databases">
        <title>Chromosome-level genome assembly of the bean flower thrips Megalurothrips usitatus.</title>
        <authorList>
            <person name="Ma L."/>
            <person name="Liu Q."/>
            <person name="Li H."/>
            <person name="Cai W."/>
        </authorList>
    </citation>
    <scope>NUCLEOTIDE SEQUENCE</scope>
    <source>
        <strain evidence="7">Cailab_2022a</strain>
    </source>
</reference>
<dbReference type="FunFam" id="2.70.210.12:FF:000001">
    <property type="entry name" value="GTPase Obg"/>
    <property type="match status" value="1"/>
</dbReference>
<dbReference type="InterPro" id="IPR036726">
    <property type="entry name" value="GTP1_OBG_dom_sf"/>
</dbReference>
<dbReference type="InterPro" id="IPR006169">
    <property type="entry name" value="GTP1_OBG_dom"/>
</dbReference>
<evidence type="ECO:0000259" key="5">
    <source>
        <dbReference type="PROSITE" id="PS51710"/>
    </source>
</evidence>